<proteinExistence type="inferred from homology"/>
<comment type="catalytic activity">
    <reaction evidence="1">
        <text>(6R)-NADHX = (6S)-NADHX</text>
        <dbReference type="Rhea" id="RHEA:32215"/>
        <dbReference type="ChEBI" id="CHEBI:64074"/>
        <dbReference type="ChEBI" id="CHEBI:64075"/>
        <dbReference type="EC" id="5.1.99.6"/>
    </reaction>
</comment>
<keyword evidence="1" id="KW-0521">NADP</keyword>
<reference evidence="3 4" key="1">
    <citation type="submission" date="2019-07" db="EMBL/GenBank/DDBJ databases">
        <authorList>
            <person name="Zhou L.-Y."/>
        </authorList>
    </citation>
    <scope>NUCLEOTIDE SEQUENCE [LARGE SCALE GENOMIC DNA]</scope>
    <source>
        <strain evidence="3 4">YIM 101269</strain>
    </source>
</reference>
<feature type="binding site" evidence="1">
    <location>
        <position position="113"/>
    </location>
    <ligand>
        <name>K(+)</name>
        <dbReference type="ChEBI" id="CHEBI:29103"/>
    </ligand>
</feature>
<evidence type="ECO:0000313" key="4">
    <source>
        <dbReference type="Proteomes" id="UP000317638"/>
    </source>
</evidence>
<organism evidence="3 4">
    <name type="scientific">Tessaracoccus rhinocerotis</name>
    <dbReference type="NCBI Taxonomy" id="1689449"/>
    <lineage>
        <taxon>Bacteria</taxon>
        <taxon>Bacillati</taxon>
        <taxon>Actinomycetota</taxon>
        <taxon>Actinomycetes</taxon>
        <taxon>Propionibacteriales</taxon>
        <taxon>Propionibacteriaceae</taxon>
        <taxon>Tessaracoccus</taxon>
    </lineage>
</organism>
<keyword evidence="1" id="KW-0547">Nucleotide-binding</keyword>
<evidence type="ECO:0000259" key="2">
    <source>
        <dbReference type="PROSITE" id="PS51385"/>
    </source>
</evidence>
<feature type="binding site" evidence="1">
    <location>
        <begin position="53"/>
        <end position="57"/>
    </location>
    <ligand>
        <name>(6S)-NADPHX</name>
        <dbReference type="ChEBI" id="CHEBI:64076"/>
    </ligand>
</feature>
<evidence type="ECO:0000313" key="3">
    <source>
        <dbReference type="EMBL" id="TRY18283.1"/>
    </source>
</evidence>
<dbReference type="EMBL" id="VKKG01000003">
    <property type="protein sequence ID" value="TRY18283.1"/>
    <property type="molecule type" value="Genomic_DNA"/>
</dbReference>
<comment type="similarity">
    <text evidence="1">Belongs to the NnrE/AIBP family.</text>
</comment>
<sequence>MDRVVTAHQMRAAEERFFAANPDVDLMARAAAAVVEEAGGAAAPVLVAVGPGNNGGDGLFAAAALAVVRPVSIWLTAERSHPEGLAAARAAGVVELDAEAALAHLADSPLVIDAVLGIGGRPGLRGDVARLARECEDRGVRVLSVDLPSGLDADSGQLADSSPPSFHATTTVTFAALKPCHVTQPASGRCGRVVVADIGVEF</sequence>
<dbReference type="PROSITE" id="PS51385">
    <property type="entry name" value="YJEF_N"/>
    <property type="match status" value="1"/>
</dbReference>
<keyword evidence="4" id="KW-1185">Reference proteome</keyword>
<dbReference type="NCBIfam" id="TIGR00197">
    <property type="entry name" value="yjeF_nterm"/>
    <property type="match status" value="1"/>
</dbReference>
<dbReference type="EC" id="5.1.99.6" evidence="1"/>
<feature type="binding site" evidence="1">
    <location>
        <position position="54"/>
    </location>
    <ligand>
        <name>K(+)</name>
        <dbReference type="ChEBI" id="CHEBI:29103"/>
    </ligand>
</feature>
<feature type="binding site" evidence="1">
    <location>
        <begin position="117"/>
        <end position="123"/>
    </location>
    <ligand>
        <name>(6S)-NADPHX</name>
        <dbReference type="ChEBI" id="CHEBI:64076"/>
    </ligand>
</feature>
<dbReference type="HAMAP" id="MF_01966">
    <property type="entry name" value="NADHX_epimerase"/>
    <property type="match status" value="1"/>
</dbReference>
<protein>
    <recommendedName>
        <fullName evidence="1">NAD(P)H-hydrate epimerase</fullName>
        <ecNumber evidence="1">5.1.99.6</ecNumber>
    </recommendedName>
    <alternativeName>
        <fullName evidence="1">NAD(P)HX epimerase</fullName>
    </alternativeName>
</protein>
<keyword evidence="1" id="KW-0630">Potassium</keyword>
<dbReference type="RefSeq" id="WP_143938259.1">
    <property type="nucleotide sequence ID" value="NZ_VKKG01000003.1"/>
</dbReference>
<feature type="binding site" evidence="1">
    <location>
        <position position="146"/>
    </location>
    <ligand>
        <name>(6S)-NADPHX</name>
        <dbReference type="ChEBI" id="CHEBI:64076"/>
    </ligand>
</feature>
<dbReference type="OrthoDB" id="9806925at2"/>
<comment type="caution">
    <text evidence="1">Lacks conserved residue(s) required for the propagation of feature annotation.</text>
</comment>
<dbReference type="GO" id="GO:0052856">
    <property type="term" value="F:NAD(P)HX epimerase activity"/>
    <property type="evidence" value="ECO:0007669"/>
    <property type="project" value="UniProtKB-UniRule"/>
</dbReference>
<name>A0A553K0Q3_9ACTN</name>
<feature type="domain" description="YjeF N-terminal" evidence="2">
    <location>
        <begin position="10"/>
        <end position="202"/>
    </location>
</feature>
<comment type="catalytic activity">
    <reaction evidence="1">
        <text>(6R)-NADPHX = (6S)-NADPHX</text>
        <dbReference type="Rhea" id="RHEA:32227"/>
        <dbReference type="ChEBI" id="CHEBI:64076"/>
        <dbReference type="ChEBI" id="CHEBI:64077"/>
        <dbReference type="EC" id="5.1.99.6"/>
    </reaction>
</comment>
<dbReference type="InterPro" id="IPR036652">
    <property type="entry name" value="YjeF_N_dom_sf"/>
</dbReference>
<dbReference type="Pfam" id="PF03853">
    <property type="entry name" value="YjeF_N"/>
    <property type="match status" value="1"/>
</dbReference>
<comment type="function">
    <text evidence="1">Catalyzes the epimerization of the S- and R-forms of NAD(P)HX, a damaged form of NAD(P)H that is a result of enzymatic or heat-dependent hydration. This is a prerequisite for the S-specific NAD(P)H-hydrate dehydratase to allow the repair of both epimers of NAD(P)HX.</text>
</comment>
<evidence type="ECO:0000256" key="1">
    <source>
        <dbReference type="HAMAP-Rule" id="MF_01966"/>
    </source>
</evidence>
<accession>A0A553K0Q3</accession>
<dbReference type="InterPro" id="IPR004443">
    <property type="entry name" value="YjeF_N_dom"/>
</dbReference>
<keyword evidence="1" id="KW-0520">NAD</keyword>
<gene>
    <name evidence="1" type="primary">nnrE</name>
    <name evidence="3" type="ORF">FOJ82_09625</name>
</gene>
<keyword evidence="1 3" id="KW-0413">Isomerase</keyword>
<feature type="binding site" evidence="1">
    <location>
        <position position="149"/>
    </location>
    <ligand>
        <name>K(+)</name>
        <dbReference type="ChEBI" id="CHEBI:29103"/>
    </ligand>
</feature>
<dbReference type="GO" id="GO:0000166">
    <property type="term" value="F:nucleotide binding"/>
    <property type="evidence" value="ECO:0007669"/>
    <property type="project" value="UniProtKB-KW"/>
</dbReference>
<dbReference type="GO" id="GO:0046872">
    <property type="term" value="F:metal ion binding"/>
    <property type="evidence" value="ECO:0007669"/>
    <property type="project" value="UniProtKB-KW"/>
</dbReference>
<comment type="cofactor">
    <cofactor evidence="1">
        <name>K(+)</name>
        <dbReference type="ChEBI" id="CHEBI:29103"/>
    </cofactor>
    <text evidence="1">Binds 1 potassium ion per subunit.</text>
</comment>
<dbReference type="AlphaFoldDB" id="A0A553K0Q3"/>
<dbReference type="Proteomes" id="UP000317638">
    <property type="component" value="Unassembled WGS sequence"/>
</dbReference>
<comment type="caution">
    <text evidence="3">The sequence shown here is derived from an EMBL/GenBank/DDBJ whole genome shotgun (WGS) entry which is preliminary data.</text>
</comment>
<dbReference type="Gene3D" id="3.40.50.10260">
    <property type="entry name" value="YjeF N-terminal domain"/>
    <property type="match status" value="1"/>
</dbReference>
<dbReference type="SUPFAM" id="SSF64153">
    <property type="entry name" value="YjeF N-terminal domain-like"/>
    <property type="match status" value="1"/>
</dbReference>
<keyword evidence="1" id="KW-0479">Metal-binding</keyword>